<dbReference type="EMBL" id="JBHSOW010000076">
    <property type="protein sequence ID" value="MFC5651451.1"/>
    <property type="molecule type" value="Genomic_DNA"/>
</dbReference>
<evidence type="ECO:0000259" key="8">
    <source>
        <dbReference type="PROSITE" id="PS50928"/>
    </source>
</evidence>
<feature type="domain" description="ABC transmembrane type-1" evidence="8">
    <location>
        <begin position="87"/>
        <end position="290"/>
    </location>
</feature>
<comment type="caution">
    <text evidence="9">The sequence shown here is derived from an EMBL/GenBank/DDBJ whole genome shotgun (WGS) entry which is preliminary data.</text>
</comment>
<keyword evidence="2" id="KW-0813">Transport</keyword>
<evidence type="ECO:0000313" key="10">
    <source>
        <dbReference type="Proteomes" id="UP001596047"/>
    </source>
</evidence>
<evidence type="ECO:0000256" key="5">
    <source>
        <dbReference type="ARBA" id="ARBA00022989"/>
    </source>
</evidence>
<evidence type="ECO:0000256" key="1">
    <source>
        <dbReference type="ARBA" id="ARBA00004651"/>
    </source>
</evidence>
<evidence type="ECO:0000256" key="3">
    <source>
        <dbReference type="ARBA" id="ARBA00022475"/>
    </source>
</evidence>
<dbReference type="SUPFAM" id="SSF161098">
    <property type="entry name" value="MetI-like"/>
    <property type="match status" value="1"/>
</dbReference>
<dbReference type="RefSeq" id="WP_379190076.1">
    <property type="nucleotide sequence ID" value="NZ_JBHSOW010000076.1"/>
</dbReference>
<sequence>MTQSNALMKTRSNAIRDSFSDKVFIFLVYAFLSIILVVVLYPLIYILSSSFSSPRAVISGKVWLFPVEPSLAGYRAIFSNPQVMTGYANSIFYTFFGVLINVGLTVMLAFPISKSTFYGRNVIMVILIITMMFSGGLIPYYLTVKNLGLLDTRWAMLLPSAMAVWQVIIARTFFQSSIPKELGEAAELDGCSDIGFLLRVVLPLSKPILAVLVLMYAVGQWNAYFEALIFLKTQHLFPLQIILRNILILNSIDSSMMVDANKMAAMQGLRDLLKFSLIVVATLPVLAIYPFVQKYFVQGIMIGSLKG</sequence>
<keyword evidence="5 7" id="KW-1133">Transmembrane helix</keyword>
<feature type="transmembrane region" description="Helical" evidence="7">
    <location>
        <begin position="23"/>
        <end position="47"/>
    </location>
</feature>
<evidence type="ECO:0000256" key="7">
    <source>
        <dbReference type="SAM" id="Phobius"/>
    </source>
</evidence>
<proteinExistence type="predicted"/>
<evidence type="ECO:0000256" key="6">
    <source>
        <dbReference type="ARBA" id="ARBA00023136"/>
    </source>
</evidence>
<evidence type="ECO:0000256" key="2">
    <source>
        <dbReference type="ARBA" id="ARBA00022448"/>
    </source>
</evidence>
<gene>
    <name evidence="9" type="ORF">ACFPYJ_20510</name>
</gene>
<dbReference type="PROSITE" id="PS50928">
    <property type="entry name" value="ABC_TM1"/>
    <property type="match status" value="1"/>
</dbReference>
<reference evidence="10" key="1">
    <citation type="journal article" date="2019" name="Int. J. Syst. Evol. Microbiol.">
        <title>The Global Catalogue of Microorganisms (GCM) 10K type strain sequencing project: providing services to taxonomists for standard genome sequencing and annotation.</title>
        <authorList>
            <consortium name="The Broad Institute Genomics Platform"/>
            <consortium name="The Broad Institute Genome Sequencing Center for Infectious Disease"/>
            <person name="Wu L."/>
            <person name="Ma J."/>
        </authorList>
    </citation>
    <scope>NUCLEOTIDE SEQUENCE [LARGE SCALE GENOMIC DNA]</scope>
    <source>
        <strain evidence="10">CGMCC 1.3240</strain>
    </source>
</reference>
<accession>A0ABW0W4U9</accession>
<feature type="transmembrane region" description="Helical" evidence="7">
    <location>
        <begin position="122"/>
        <end position="142"/>
    </location>
</feature>
<feature type="transmembrane region" description="Helical" evidence="7">
    <location>
        <begin position="272"/>
        <end position="292"/>
    </location>
</feature>
<keyword evidence="3" id="KW-1003">Cell membrane</keyword>
<name>A0ABW0W4U9_9BACL</name>
<dbReference type="PANTHER" id="PTHR43744:SF9">
    <property type="entry name" value="POLYGALACTURONAN_RHAMNOGALACTURONAN TRANSPORT SYSTEM PERMEASE PROTEIN YTCP"/>
    <property type="match status" value="1"/>
</dbReference>
<organism evidence="9 10">
    <name type="scientific">Paenibacillus solisilvae</name>
    <dbReference type="NCBI Taxonomy" id="2486751"/>
    <lineage>
        <taxon>Bacteria</taxon>
        <taxon>Bacillati</taxon>
        <taxon>Bacillota</taxon>
        <taxon>Bacilli</taxon>
        <taxon>Bacillales</taxon>
        <taxon>Paenibacillaceae</taxon>
        <taxon>Paenibacillus</taxon>
    </lineage>
</organism>
<dbReference type="Gene3D" id="1.10.3720.10">
    <property type="entry name" value="MetI-like"/>
    <property type="match status" value="1"/>
</dbReference>
<dbReference type="Proteomes" id="UP001596047">
    <property type="component" value="Unassembled WGS sequence"/>
</dbReference>
<keyword evidence="4 7" id="KW-0812">Transmembrane</keyword>
<keyword evidence="6 7" id="KW-0472">Membrane</keyword>
<feature type="transmembrane region" description="Helical" evidence="7">
    <location>
        <begin position="91"/>
        <end position="110"/>
    </location>
</feature>
<evidence type="ECO:0000256" key="4">
    <source>
        <dbReference type="ARBA" id="ARBA00022692"/>
    </source>
</evidence>
<dbReference type="PANTHER" id="PTHR43744">
    <property type="entry name" value="ABC TRANSPORTER PERMEASE PROTEIN MG189-RELATED-RELATED"/>
    <property type="match status" value="1"/>
</dbReference>
<evidence type="ECO:0000313" key="9">
    <source>
        <dbReference type="EMBL" id="MFC5651451.1"/>
    </source>
</evidence>
<dbReference type="InterPro" id="IPR000515">
    <property type="entry name" value="MetI-like"/>
</dbReference>
<keyword evidence="10" id="KW-1185">Reference proteome</keyword>
<feature type="transmembrane region" description="Helical" evidence="7">
    <location>
        <begin position="154"/>
        <end position="174"/>
    </location>
</feature>
<protein>
    <submittedName>
        <fullName evidence="9">Carbohydrate ABC transporter permease</fullName>
    </submittedName>
</protein>
<comment type="subcellular location">
    <subcellularLocation>
        <location evidence="1">Cell membrane</location>
        <topology evidence="1">Multi-pass membrane protein</topology>
    </subcellularLocation>
</comment>
<dbReference type="CDD" id="cd06261">
    <property type="entry name" value="TM_PBP2"/>
    <property type="match status" value="1"/>
</dbReference>
<dbReference type="InterPro" id="IPR035906">
    <property type="entry name" value="MetI-like_sf"/>
</dbReference>